<dbReference type="Pfam" id="PF25019">
    <property type="entry name" value="LRR_R13L1-DRL21"/>
    <property type="match status" value="1"/>
</dbReference>
<evidence type="ECO:0000313" key="3">
    <source>
        <dbReference type="Proteomes" id="UP000583929"/>
    </source>
</evidence>
<keyword evidence="3" id="KW-1185">Reference proteome</keyword>
<protein>
    <recommendedName>
        <fullName evidence="1">R13L1/DRL21-like LRR repeat region domain-containing protein</fullName>
    </recommendedName>
</protein>
<organism evidence="2 3">
    <name type="scientific">Cannabis sativa</name>
    <name type="common">Hemp</name>
    <name type="synonym">Marijuana</name>
    <dbReference type="NCBI Taxonomy" id="3483"/>
    <lineage>
        <taxon>Eukaryota</taxon>
        <taxon>Viridiplantae</taxon>
        <taxon>Streptophyta</taxon>
        <taxon>Embryophyta</taxon>
        <taxon>Tracheophyta</taxon>
        <taxon>Spermatophyta</taxon>
        <taxon>Magnoliopsida</taxon>
        <taxon>eudicotyledons</taxon>
        <taxon>Gunneridae</taxon>
        <taxon>Pentapetalae</taxon>
        <taxon>rosids</taxon>
        <taxon>fabids</taxon>
        <taxon>Rosales</taxon>
        <taxon>Cannabaceae</taxon>
        <taxon>Cannabis</taxon>
    </lineage>
</organism>
<proteinExistence type="predicted"/>
<dbReference type="Proteomes" id="UP000583929">
    <property type="component" value="Unassembled WGS sequence"/>
</dbReference>
<name>A0A7J6HLT6_CANSA</name>
<dbReference type="EMBL" id="JAATIQ010000037">
    <property type="protein sequence ID" value="KAF4396227.1"/>
    <property type="molecule type" value="Genomic_DNA"/>
</dbReference>
<sequence>MIETEAIVGYEMSIEVNYGGVKLSNWLSSHTNLEKLTLKDCENCRYLVPLEQLQCLKHLKLENWYL</sequence>
<reference evidence="2 3" key="1">
    <citation type="journal article" date="2020" name="bioRxiv">
        <title>Sequence and annotation of 42 cannabis genomes reveals extensive copy number variation in cannabinoid synthesis and pathogen resistance genes.</title>
        <authorList>
            <person name="Mckernan K.J."/>
            <person name="Helbert Y."/>
            <person name="Kane L.T."/>
            <person name="Ebling H."/>
            <person name="Zhang L."/>
            <person name="Liu B."/>
            <person name="Eaton Z."/>
            <person name="Mclaughlin S."/>
            <person name="Kingan S."/>
            <person name="Baybayan P."/>
            <person name="Concepcion G."/>
            <person name="Jordan M."/>
            <person name="Riva A."/>
            <person name="Barbazuk W."/>
            <person name="Harkins T."/>
        </authorList>
    </citation>
    <scope>NUCLEOTIDE SEQUENCE [LARGE SCALE GENOMIC DNA]</scope>
    <source>
        <strain evidence="3">cv. Jamaican Lion 4</strain>
        <tissue evidence="2">Leaf</tissue>
    </source>
</reference>
<comment type="caution">
    <text evidence="2">The sequence shown here is derived from an EMBL/GenBank/DDBJ whole genome shotgun (WGS) entry which is preliminary data.</text>
</comment>
<evidence type="ECO:0000313" key="2">
    <source>
        <dbReference type="EMBL" id="KAF4396227.1"/>
    </source>
</evidence>
<dbReference type="AlphaFoldDB" id="A0A7J6HLT6"/>
<evidence type="ECO:0000259" key="1">
    <source>
        <dbReference type="Pfam" id="PF25019"/>
    </source>
</evidence>
<dbReference type="InterPro" id="IPR032675">
    <property type="entry name" value="LRR_dom_sf"/>
</dbReference>
<feature type="domain" description="R13L1/DRL21-like LRR repeat region" evidence="1">
    <location>
        <begin position="17"/>
        <end position="63"/>
    </location>
</feature>
<dbReference type="InterPro" id="IPR056789">
    <property type="entry name" value="LRR_R13L1-DRL21"/>
</dbReference>
<gene>
    <name evidence="2" type="ORF">G4B88_020864</name>
</gene>
<accession>A0A7J6HLT6</accession>
<dbReference type="Gene3D" id="3.80.10.10">
    <property type="entry name" value="Ribonuclease Inhibitor"/>
    <property type="match status" value="1"/>
</dbReference>